<dbReference type="EMBL" id="VXIV02000200">
    <property type="protein sequence ID" value="KAF6039941.1"/>
    <property type="molecule type" value="Genomic_DNA"/>
</dbReference>
<dbReference type="PANTHER" id="PTHR46697">
    <property type="entry name" value="FORMIN-BINDING PROTEIN 4"/>
    <property type="match status" value="1"/>
</dbReference>
<keyword evidence="2" id="KW-1185">Reference proteome</keyword>
<comment type="caution">
    <text evidence="1">The sequence shown here is derived from an EMBL/GenBank/DDBJ whole genome shotgun (WGS) entry which is preliminary data.</text>
</comment>
<name>A0A7J7KP35_BUGNE</name>
<proteinExistence type="predicted"/>
<accession>A0A7J7KP35</accession>
<evidence type="ECO:0000313" key="2">
    <source>
        <dbReference type="Proteomes" id="UP000593567"/>
    </source>
</evidence>
<dbReference type="Proteomes" id="UP000593567">
    <property type="component" value="Unassembled WGS sequence"/>
</dbReference>
<dbReference type="Gene3D" id="2.20.70.10">
    <property type="match status" value="1"/>
</dbReference>
<organism evidence="1 2">
    <name type="scientific">Bugula neritina</name>
    <name type="common">Brown bryozoan</name>
    <name type="synonym">Sertularia neritina</name>
    <dbReference type="NCBI Taxonomy" id="10212"/>
    <lineage>
        <taxon>Eukaryota</taxon>
        <taxon>Metazoa</taxon>
        <taxon>Spiralia</taxon>
        <taxon>Lophotrochozoa</taxon>
        <taxon>Bryozoa</taxon>
        <taxon>Gymnolaemata</taxon>
        <taxon>Cheilostomatida</taxon>
        <taxon>Flustrina</taxon>
        <taxon>Buguloidea</taxon>
        <taxon>Bugulidae</taxon>
        <taxon>Bugula</taxon>
    </lineage>
</organism>
<evidence type="ECO:0000313" key="1">
    <source>
        <dbReference type="EMBL" id="KAF6039941.1"/>
    </source>
</evidence>
<dbReference type="AlphaFoldDB" id="A0A7J7KP35"/>
<dbReference type="OrthoDB" id="2444812at2759"/>
<gene>
    <name evidence="1" type="ORF">EB796_001793</name>
</gene>
<protein>
    <submittedName>
        <fullName evidence="1">FNBP4</fullName>
    </submittedName>
</protein>
<dbReference type="PANTHER" id="PTHR46697:SF1">
    <property type="entry name" value="FORMIN-BINDING PROTEIN 4"/>
    <property type="match status" value="1"/>
</dbReference>
<sequence length="70" mass="8238">MKTRLDDWQAGGLSKQYLIEKLEETDGLLEVCEAESAPAGWRCNWSRKEKQYYYIHEISETSPGRTRKRT</sequence>
<dbReference type="InterPro" id="IPR053076">
    <property type="entry name" value="WW_domain_protein"/>
</dbReference>
<reference evidence="1" key="1">
    <citation type="submission" date="2020-06" db="EMBL/GenBank/DDBJ databases">
        <title>Draft genome of Bugula neritina, a colonial animal packing powerful symbionts and potential medicines.</title>
        <authorList>
            <person name="Rayko M."/>
        </authorList>
    </citation>
    <scope>NUCLEOTIDE SEQUENCE [LARGE SCALE GENOMIC DNA]</scope>
    <source>
        <strain evidence="1">Kwan_BN1</strain>
    </source>
</reference>